<feature type="transmembrane region" description="Helical" evidence="1">
    <location>
        <begin position="393"/>
        <end position="412"/>
    </location>
</feature>
<feature type="transmembrane region" description="Helical" evidence="1">
    <location>
        <begin position="133"/>
        <end position="152"/>
    </location>
</feature>
<feature type="transmembrane region" description="Helical" evidence="1">
    <location>
        <begin position="433"/>
        <end position="453"/>
    </location>
</feature>
<dbReference type="AlphaFoldDB" id="D7D897"/>
<reference evidence="2 3" key="2">
    <citation type="journal article" date="2011" name="Stand. Genomic Sci.">
        <title>Complete genome sequence of Staphylothermus hellenicus P8.</title>
        <authorList>
            <person name="Anderson I."/>
            <person name="Wirth R."/>
            <person name="Lucas S."/>
            <person name="Copeland A."/>
            <person name="Lapidus A."/>
            <person name="Cheng J.F."/>
            <person name="Goodwin L."/>
            <person name="Pitluck S."/>
            <person name="Davenport K."/>
            <person name="Detter J.C."/>
            <person name="Han C."/>
            <person name="Tapia R."/>
            <person name="Land M."/>
            <person name="Hauser L."/>
            <person name="Pati A."/>
            <person name="Mikhailova N."/>
            <person name="Woyke T."/>
            <person name="Klenk H.P."/>
            <person name="Kyrpides N."/>
            <person name="Ivanova N."/>
        </authorList>
    </citation>
    <scope>NUCLEOTIDE SEQUENCE [LARGE SCALE GENOMIC DNA]</scope>
    <source>
        <strain evidence="3">DSM 12710 / JCM 10830 / BK20S6-10-b1 / P8</strain>
    </source>
</reference>
<dbReference type="Proteomes" id="UP000002573">
    <property type="component" value="Chromosome"/>
</dbReference>
<feature type="transmembrane region" description="Helical" evidence="1">
    <location>
        <begin position="210"/>
        <end position="243"/>
    </location>
</feature>
<organism evidence="2 3">
    <name type="scientific">Staphylothermus hellenicus (strain DSM 12710 / JCM 10830 / BK20S6-10-b1 / P8)</name>
    <dbReference type="NCBI Taxonomy" id="591019"/>
    <lineage>
        <taxon>Archaea</taxon>
        <taxon>Thermoproteota</taxon>
        <taxon>Thermoprotei</taxon>
        <taxon>Desulfurococcales</taxon>
        <taxon>Desulfurococcaceae</taxon>
        <taxon>Staphylothermus</taxon>
    </lineage>
</organism>
<dbReference type="EMBL" id="CP002051">
    <property type="protein sequence ID" value="ADI31993.1"/>
    <property type="molecule type" value="Genomic_DNA"/>
</dbReference>
<reference evidence="3" key="1">
    <citation type="submission" date="2010-05" db="EMBL/GenBank/DDBJ databases">
        <title>Complete sequence of Staphylothermus hellenicus DSM 12710.</title>
        <authorList>
            <consortium name="US DOE Joint Genome Institute"/>
            <person name="Lucas S."/>
            <person name="Copeland A."/>
            <person name="Lapidus A."/>
            <person name="Cheng J.-F."/>
            <person name="Bruce D."/>
            <person name="Goodwin L."/>
            <person name="Pitluck S."/>
            <person name="Davenport K."/>
            <person name="Detter J.C."/>
            <person name="Han C."/>
            <person name="Tapia R."/>
            <person name="Larimer F."/>
            <person name="Land M."/>
            <person name="Hauser L."/>
            <person name="Kyrpides N."/>
            <person name="Mikhailova N."/>
            <person name="Anderson I.J."/>
            <person name="Woyke T."/>
        </authorList>
    </citation>
    <scope>NUCLEOTIDE SEQUENCE [LARGE SCALE GENOMIC DNA]</scope>
    <source>
        <strain evidence="3">DSM 12710 / JCM 10830 / BK20S6-10-b1 / P8</strain>
    </source>
</reference>
<gene>
    <name evidence="2" type="ordered locus">Shell_0884</name>
</gene>
<feature type="transmembrane region" description="Helical" evidence="1">
    <location>
        <begin position="107"/>
        <end position="126"/>
    </location>
</feature>
<feature type="transmembrane region" description="Helical" evidence="1">
    <location>
        <begin position="158"/>
        <end position="177"/>
    </location>
</feature>
<feature type="transmembrane region" description="Helical" evidence="1">
    <location>
        <begin position="52"/>
        <end position="72"/>
    </location>
</feature>
<dbReference type="STRING" id="591019.Shell_0884"/>
<feature type="transmembrane region" description="Helical" evidence="1">
    <location>
        <begin position="27"/>
        <end position="45"/>
    </location>
</feature>
<dbReference type="eggNOG" id="arCOG03185">
    <property type="taxonomic scope" value="Archaea"/>
</dbReference>
<evidence type="ECO:0000256" key="1">
    <source>
        <dbReference type="SAM" id="Phobius"/>
    </source>
</evidence>
<accession>D7D897</accession>
<keyword evidence="1" id="KW-0812">Transmembrane</keyword>
<feature type="transmembrane region" description="Helical" evidence="1">
    <location>
        <begin position="363"/>
        <end position="381"/>
    </location>
</feature>
<sequence length="527" mass="60234">MFIVVFLLVFTLIVSLSSLLLYLNISFNIIEALVIASLVTLIFSYKIKRSLGLIVLFLVTFLSHMLSIYLLLPVGFHGDQRVYFVDVIKKFGKIHLLEKYRLEGLYYIRYPMPWLVSSFISIITSTSSQISELITYATAYAFFMIFLILIINSLKGKASSLLSIASTATIFTLTLYLSRPFQDLVADSFGLLSLAVILYLFFRFTERPPIVLLALIIPLVIAHGLAVYISTFTFIFLAISYLIAHTSSKKVMKSLEFAIIIFIGTWLYQVGVQLIDMFVKEIPCRWNLILKSLSSPLFQRGKSSEIATQNLHLVYPLDPLITPLAYMLPIVIIVVSSMYFLYKFMHGYDYKRRYYRERCIETMAFSLISITMFSIAGIFAWKGFENAIARYLYEYAALIATVVNIMFLSSIIGQKKPSPHKQINRSLLKYTKVTGLAILAIVGVLIVFESFYTPYASPLSIPDKYKFERLYQMYYGKVMFNANLAIGVIKYVLEASQRGEVQVITMTQAKHYETTIYNNGFVVTVKR</sequence>
<proteinExistence type="predicted"/>
<keyword evidence="1" id="KW-1133">Transmembrane helix</keyword>
<protein>
    <submittedName>
        <fullName evidence="2">Uncharacterized protein</fullName>
    </submittedName>
</protein>
<feature type="transmembrane region" description="Helical" evidence="1">
    <location>
        <begin position="320"/>
        <end position="342"/>
    </location>
</feature>
<evidence type="ECO:0000313" key="2">
    <source>
        <dbReference type="EMBL" id="ADI31993.1"/>
    </source>
</evidence>
<feature type="transmembrane region" description="Helical" evidence="1">
    <location>
        <begin position="184"/>
        <end position="204"/>
    </location>
</feature>
<dbReference type="KEGG" id="shc:Shell_0884"/>
<keyword evidence="1" id="KW-0472">Membrane</keyword>
<name>D7D897_STAHD</name>
<evidence type="ECO:0000313" key="3">
    <source>
        <dbReference type="Proteomes" id="UP000002573"/>
    </source>
</evidence>
<feature type="transmembrane region" description="Helical" evidence="1">
    <location>
        <begin position="473"/>
        <end position="493"/>
    </location>
</feature>
<dbReference type="HOGENOM" id="CLU_516420_0_0_2"/>
<feature type="transmembrane region" description="Helical" evidence="1">
    <location>
        <begin position="255"/>
        <end position="275"/>
    </location>
</feature>
<keyword evidence="3" id="KW-1185">Reference proteome</keyword>